<dbReference type="OrthoDB" id="9798386at2"/>
<dbReference type="EMBL" id="AJTX02000004">
    <property type="protein sequence ID" value="KKI99883.1"/>
    <property type="molecule type" value="Genomic_DNA"/>
</dbReference>
<dbReference type="AlphaFoldDB" id="A0A0M2PYX5"/>
<evidence type="ECO:0000256" key="1">
    <source>
        <dbReference type="ARBA" id="ARBA00022729"/>
    </source>
</evidence>
<evidence type="ECO:0000259" key="2">
    <source>
        <dbReference type="Pfam" id="PF13205"/>
    </source>
</evidence>
<organism evidence="3 4">
    <name type="scientific">Prochlorothrix hollandica PCC 9006 = CALU 1027</name>
    <dbReference type="NCBI Taxonomy" id="317619"/>
    <lineage>
        <taxon>Bacteria</taxon>
        <taxon>Bacillati</taxon>
        <taxon>Cyanobacteriota</taxon>
        <taxon>Cyanophyceae</taxon>
        <taxon>Prochlorotrichales</taxon>
        <taxon>Prochlorotrichaceae</taxon>
        <taxon>Prochlorothrix</taxon>
    </lineage>
</organism>
<evidence type="ECO:0000313" key="4">
    <source>
        <dbReference type="Proteomes" id="UP000034681"/>
    </source>
</evidence>
<dbReference type="STRING" id="317619.GCA_000332315_00538"/>
<name>A0A0M2PYX5_PROHO</name>
<comment type="caution">
    <text evidence="3">The sequence shown here is derived from an EMBL/GenBank/DDBJ whole genome shotgun (WGS) entry which is preliminary data.</text>
</comment>
<sequence>MSNLIITGVIDGPLTGGTPKAIELYALNDIADLSIYGIEAATNGSASTGVDFTLTGSATAGDYIYVASETTQFNAYFGFNPTFVNAVANINGDDTIILFENNSIVDVFGEIGVDGTGRPWEHLDGWAYRNNDVDPSSTFNASEWTFSGVNALDDDASNVNATATPSWPIGTFTAGGTDTTAPTIATLTPVDDSSNVVVGNNLQVQFSENVQKGTGNIVIKQSSDNAVVETIDVTSAQVTVSGSTVTINPTNDLANSTGYYSSPKWVVWCAPSGGTPHQGFQPSRSLQLI</sequence>
<proteinExistence type="predicted"/>
<protein>
    <recommendedName>
        <fullName evidence="2">SbsA Ig-like domain-containing protein</fullName>
    </recommendedName>
</protein>
<keyword evidence="1" id="KW-0732">Signal</keyword>
<keyword evidence="4" id="KW-1185">Reference proteome</keyword>
<evidence type="ECO:0000313" key="3">
    <source>
        <dbReference type="EMBL" id="KKI99883.1"/>
    </source>
</evidence>
<reference evidence="3" key="1">
    <citation type="submission" date="2012-04" db="EMBL/GenBank/DDBJ databases">
        <authorList>
            <person name="Borisov I.G."/>
            <person name="Ivanikova N.V."/>
            <person name="Pinevich A.V."/>
        </authorList>
    </citation>
    <scope>NUCLEOTIDE SEQUENCE</scope>
    <source>
        <strain evidence="3">CALU 1027</strain>
    </source>
</reference>
<dbReference type="InterPro" id="IPR032812">
    <property type="entry name" value="SbsA_Ig"/>
</dbReference>
<dbReference type="Pfam" id="PF13205">
    <property type="entry name" value="Big_5"/>
    <property type="match status" value="1"/>
</dbReference>
<accession>A0A0M2PYX5</accession>
<dbReference type="Proteomes" id="UP000034681">
    <property type="component" value="Unassembled WGS sequence"/>
</dbReference>
<gene>
    <name evidence="3" type="ORF">PROH_08690</name>
</gene>
<dbReference type="RefSeq" id="WP_017711206.1">
    <property type="nucleotide sequence ID" value="NZ_KB235933.1"/>
</dbReference>
<feature type="domain" description="SbsA Ig-like" evidence="2">
    <location>
        <begin position="178"/>
        <end position="260"/>
    </location>
</feature>